<accession>A0A6A6I2J9</accession>
<dbReference type="AlphaFoldDB" id="A0A6A6I2J9"/>
<gene>
    <name evidence="2" type="ORF">BU26DRAFT_533390</name>
</gene>
<dbReference type="RefSeq" id="XP_033679709.1">
    <property type="nucleotide sequence ID" value="XM_033831155.1"/>
</dbReference>
<evidence type="ECO:0000313" key="2">
    <source>
        <dbReference type="EMBL" id="KAF2244705.1"/>
    </source>
</evidence>
<name>A0A6A6I2J9_9PLEO</name>
<dbReference type="GeneID" id="54584485"/>
<reference evidence="2" key="1">
    <citation type="journal article" date="2020" name="Stud. Mycol.">
        <title>101 Dothideomycetes genomes: a test case for predicting lifestyles and emergence of pathogens.</title>
        <authorList>
            <person name="Haridas S."/>
            <person name="Albert R."/>
            <person name="Binder M."/>
            <person name="Bloem J."/>
            <person name="Labutti K."/>
            <person name="Salamov A."/>
            <person name="Andreopoulos B."/>
            <person name="Baker S."/>
            <person name="Barry K."/>
            <person name="Bills G."/>
            <person name="Bluhm B."/>
            <person name="Cannon C."/>
            <person name="Castanera R."/>
            <person name="Culley D."/>
            <person name="Daum C."/>
            <person name="Ezra D."/>
            <person name="Gonzalez J."/>
            <person name="Henrissat B."/>
            <person name="Kuo A."/>
            <person name="Liang C."/>
            <person name="Lipzen A."/>
            <person name="Lutzoni F."/>
            <person name="Magnuson J."/>
            <person name="Mondo S."/>
            <person name="Nolan M."/>
            <person name="Ohm R."/>
            <person name="Pangilinan J."/>
            <person name="Park H.-J."/>
            <person name="Ramirez L."/>
            <person name="Alfaro M."/>
            <person name="Sun H."/>
            <person name="Tritt A."/>
            <person name="Yoshinaga Y."/>
            <person name="Zwiers L.-H."/>
            <person name="Turgeon B."/>
            <person name="Goodwin S."/>
            <person name="Spatafora J."/>
            <person name="Crous P."/>
            <person name="Grigoriev I."/>
        </authorList>
    </citation>
    <scope>NUCLEOTIDE SEQUENCE</scope>
    <source>
        <strain evidence="2">CBS 122368</strain>
    </source>
</reference>
<evidence type="ECO:0000256" key="1">
    <source>
        <dbReference type="SAM" id="Phobius"/>
    </source>
</evidence>
<keyword evidence="1" id="KW-0472">Membrane</keyword>
<keyword evidence="1" id="KW-1133">Transmembrane helix</keyword>
<dbReference type="Proteomes" id="UP000800094">
    <property type="component" value="Unassembled WGS sequence"/>
</dbReference>
<dbReference type="OrthoDB" id="3641682at2759"/>
<proteinExistence type="predicted"/>
<evidence type="ECO:0000313" key="3">
    <source>
        <dbReference type="Proteomes" id="UP000800094"/>
    </source>
</evidence>
<feature type="transmembrane region" description="Helical" evidence="1">
    <location>
        <begin position="21"/>
        <end position="40"/>
    </location>
</feature>
<dbReference type="EMBL" id="ML987202">
    <property type="protein sequence ID" value="KAF2244705.1"/>
    <property type="molecule type" value="Genomic_DNA"/>
</dbReference>
<keyword evidence="3" id="KW-1185">Reference proteome</keyword>
<organism evidence="2 3">
    <name type="scientific">Trematosphaeria pertusa</name>
    <dbReference type="NCBI Taxonomy" id="390896"/>
    <lineage>
        <taxon>Eukaryota</taxon>
        <taxon>Fungi</taxon>
        <taxon>Dikarya</taxon>
        <taxon>Ascomycota</taxon>
        <taxon>Pezizomycotina</taxon>
        <taxon>Dothideomycetes</taxon>
        <taxon>Pleosporomycetidae</taxon>
        <taxon>Pleosporales</taxon>
        <taxon>Massarineae</taxon>
        <taxon>Trematosphaeriaceae</taxon>
        <taxon>Trematosphaeria</taxon>
    </lineage>
</organism>
<sequence length="340" mass="36231">MRSRCQTATSESLSIPFVIRPILLAAFAASTIAADVSVIWRHEKSSGSTSLTVHAAENDAILAESCGSSIGTLDFSSIDENGFGNVTIGDSTFRVSAQSQSAGGVSCTREYNGVIAVAECAGLSFDVPEDAVRSADCFSNDDAKASFAALDPRNIILNYMPTTVEQRSTQPETFKIGGRQICHVDYGTVRVGDGNPHQNYLHKRLSEVINCAVAPSCSAGYAVSKSYTIGWTADISADSWISGGFSVQESWETGNEYTCYGGLGDSVCIWYNTAHTAYTVKNQAYDTCGTQSPNPWDTSDPYVMYSPNQANRGGGMYCVIGTCRAQGDGYWDKSGRAGGP</sequence>
<protein>
    <submittedName>
        <fullName evidence="2">Uncharacterized protein</fullName>
    </submittedName>
</protein>
<keyword evidence="1" id="KW-0812">Transmembrane</keyword>